<comment type="similarity">
    <text evidence="1">Belongs to the iron-containing alcohol dehydrogenase family.</text>
</comment>
<dbReference type="CDD" id="cd08181">
    <property type="entry name" value="PPD-like"/>
    <property type="match status" value="1"/>
</dbReference>
<dbReference type="InterPro" id="IPR039697">
    <property type="entry name" value="Alcohol_dehydrogenase_Fe"/>
</dbReference>
<dbReference type="Gene3D" id="3.40.50.1970">
    <property type="match status" value="1"/>
</dbReference>
<dbReference type="RefSeq" id="WP_149267002.1">
    <property type="nucleotide sequence ID" value="NZ_VFJB01000008.1"/>
</dbReference>
<dbReference type="SUPFAM" id="SSF56796">
    <property type="entry name" value="Dehydroquinate synthase-like"/>
    <property type="match status" value="1"/>
</dbReference>
<dbReference type="GO" id="GO:0046872">
    <property type="term" value="F:metal ion binding"/>
    <property type="evidence" value="ECO:0007669"/>
    <property type="project" value="InterPro"/>
</dbReference>
<dbReference type="PANTHER" id="PTHR11496">
    <property type="entry name" value="ALCOHOL DEHYDROGENASE"/>
    <property type="match status" value="1"/>
</dbReference>
<evidence type="ECO:0000256" key="1">
    <source>
        <dbReference type="ARBA" id="ARBA00007358"/>
    </source>
</evidence>
<dbReference type="Proteomes" id="UP000322876">
    <property type="component" value="Unassembled WGS sequence"/>
</dbReference>
<proteinExistence type="inferred from homology"/>
<keyword evidence="2" id="KW-0560">Oxidoreductase</keyword>
<dbReference type="InterPro" id="IPR056798">
    <property type="entry name" value="ADH_Fe_C"/>
</dbReference>
<evidence type="ECO:0000313" key="5">
    <source>
        <dbReference type="EMBL" id="KAA0257329.1"/>
    </source>
</evidence>
<accession>A0A5A8F0Z7</accession>
<name>A0A5A8F0Z7_9BACT</name>
<dbReference type="OrthoDB" id="1623957at2"/>
<feature type="domain" description="Alcohol dehydrogenase iron-type/glycerol dehydrogenase GldA" evidence="3">
    <location>
        <begin position="9"/>
        <end position="172"/>
    </location>
</feature>
<evidence type="ECO:0000259" key="3">
    <source>
        <dbReference type="Pfam" id="PF00465"/>
    </source>
</evidence>
<dbReference type="Pfam" id="PF00465">
    <property type="entry name" value="Fe-ADH"/>
    <property type="match status" value="1"/>
</dbReference>
<dbReference type="GO" id="GO:0004022">
    <property type="term" value="F:alcohol dehydrogenase (NAD+) activity"/>
    <property type="evidence" value="ECO:0007669"/>
    <property type="project" value="TreeGrafter"/>
</dbReference>
<keyword evidence="6" id="KW-1185">Reference proteome</keyword>
<evidence type="ECO:0000313" key="6">
    <source>
        <dbReference type="Proteomes" id="UP000322876"/>
    </source>
</evidence>
<evidence type="ECO:0000259" key="4">
    <source>
        <dbReference type="Pfam" id="PF25137"/>
    </source>
</evidence>
<dbReference type="InterPro" id="IPR001670">
    <property type="entry name" value="ADH_Fe/GldA"/>
</dbReference>
<protein>
    <submittedName>
        <fullName evidence="5">Iron-containing alcohol dehydrogenase</fullName>
    </submittedName>
</protein>
<organism evidence="5 6">
    <name type="scientific">Deferribacter autotrophicus</name>
    <dbReference type="NCBI Taxonomy" id="500465"/>
    <lineage>
        <taxon>Bacteria</taxon>
        <taxon>Pseudomonadati</taxon>
        <taxon>Deferribacterota</taxon>
        <taxon>Deferribacteres</taxon>
        <taxon>Deferribacterales</taxon>
        <taxon>Deferribacteraceae</taxon>
        <taxon>Deferribacter</taxon>
    </lineage>
</organism>
<comment type="caution">
    <text evidence="5">The sequence shown here is derived from an EMBL/GenBank/DDBJ whole genome shotgun (WGS) entry which is preliminary data.</text>
</comment>
<sequence length="358" mass="40575">MKNFSFYSPVKVILSDNFKDELEKILNKYKNIALICGKNAAYKTGFVDLLKDTVKESLFIFDEVEENPSINTVIKGGKFVRQNKCDLIVAFGGGSSLDAAKAISAFATNNKGFYELLSVNGLPNPTIPIVAIPTTCGTGSEVNHYAIITDYEKKDKINFAKEECFPKFAILNHEYLNFLNENTLYATIFDAFTHAFEGYLSKRANPFSDMVATQSIKIILENLEKEKLDDSSLKNFLYASTLAGIVILHTGTTLLHALGYYLTNHKSIHHGMANFILLPNYIEMLEHKNVDKYYALKKIFPNMVDILNKYRGMFKEKVDSILNEKELSEMCEYALNKKNAENTLFSMDKKELMSFFGF</sequence>
<dbReference type="EMBL" id="VFJB01000008">
    <property type="protein sequence ID" value="KAA0257329.1"/>
    <property type="molecule type" value="Genomic_DNA"/>
</dbReference>
<evidence type="ECO:0000256" key="2">
    <source>
        <dbReference type="ARBA" id="ARBA00023002"/>
    </source>
</evidence>
<dbReference type="FunFam" id="3.40.50.1970:FF:000003">
    <property type="entry name" value="Alcohol dehydrogenase, iron-containing"/>
    <property type="match status" value="1"/>
</dbReference>
<gene>
    <name evidence="5" type="ORF">FHQ18_09795</name>
</gene>
<dbReference type="AlphaFoldDB" id="A0A5A8F0Z7"/>
<feature type="domain" description="Fe-containing alcohol dehydrogenase-like C-terminal" evidence="4">
    <location>
        <begin position="186"/>
        <end position="302"/>
    </location>
</feature>
<dbReference type="Gene3D" id="1.20.1090.10">
    <property type="entry name" value="Dehydroquinate synthase-like - alpha domain"/>
    <property type="match status" value="1"/>
</dbReference>
<dbReference type="Pfam" id="PF25137">
    <property type="entry name" value="ADH_Fe_C"/>
    <property type="match status" value="1"/>
</dbReference>
<dbReference type="PANTHER" id="PTHR11496:SF104">
    <property type="entry name" value="3-DEOXY-ALPHA-D-MANNO-OCTULOSONATE 8-OXIDASE"/>
    <property type="match status" value="1"/>
</dbReference>
<reference evidence="5 6" key="1">
    <citation type="submission" date="2019-06" db="EMBL/GenBank/DDBJ databases">
        <title>Genomic insights into carbon and energy metabolism of Deferribacter autotrophicus revealed new metabolic traits in the phylum Deferribacteres.</title>
        <authorList>
            <person name="Slobodkin A.I."/>
            <person name="Slobodkina G.B."/>
            <person name="Allioux M."/>
            <person name="Alain K."/>
            <person name="Jebbar M."/>
            <person name="Shadrin V."/>
            <person name="Kublanov I.V."/>
            <person name="Toshchakov S.V."/>
            <person name="Bonch-Osmolovskaya E.A."/>
        </authorList>
    </citation>
    <scope>NUCLEOTIDE SEQUENCE [LARGE SCALE GENOMIC DNA]</scope>
    <source>
        <strain evidence="5 6">SL50</strain>
    </source>
</reference>